<proteinExistence type="predicted"/>
<feature type="transmembrane region" description="Helical" evidence="1">
    <location>
        <begin position="91"/>
        <end position="111"/>
    </location>
</feature>
<gene>
    <name evidence="2" type="ORF">D9R08_10365</name>
</gene>
<feature type="transmembrane region" description="Helical" evidence="1">
    <location>
        <begin position="27"/>
        <end position="48"/>
    </location>
</feature>
<keyword evidence="1" id="KW-0472">Membrane</keyword>
<feature type="transmembrane region" description="Helical" evidence="1">
    <location>
        <begin position="60"/>
        <end position="79"/>
    </location>
</feature>
<sequence>MFLGVLVGVLYVWPAYAQPGKTLILAFGVALAALVLFWVSAYVGPIAMEEPRGLGAAIDLAFRGVASGYVVMAAVVQAIRRWAKSMDIGGYRHWIVVLLCAFLPPFLIVPFF</sequence>
<keyword evidence="1" id="KW-1133">Transmembrane helix</keyword>
<protein>
    <submittedName>
        <fullName evidence="2">Uncharacterized protein</fullName>
    </submittedName>
</protein>
<keyword evidence="1" id="KW-0812">Transmembrane</keyword>
<dbReference type="EMBL" id="RCNT01000004">
    <property type="protein sequence ID" value="RMA42483.1"/>
    <property type="molecule type" value="Genomic_DNA"/>
</dbReference>
<evidence type="ECO:0000313" key="2">
    <source>
        <dbReference type="EMBL" id="RMA42483.1"/>
    </source>
</evidence>
<comment type="caution">
    <text evidence="2">The sequence shown here is derived from an EMBL/GenBank/DDBJ whole genome shotgun (WGS) entry which is preliminary data.</text>
</comment>
<organism evidence="2 3">
    <name type="scientific">Rhodophyticola porphyridii</name>
    <dbReference type="NCBI Taxonomy" id="1852017"/>
    <lineage>
        <taxon>Bacteria</taxon>
        <taxon>Pseudomonadati</taxon>
        <taxon>Pseudomonadota</taxon>
        <taxon>Alphaproteobacteria</taxon>
        <taxon>Rhodobacterales</taxon>
        <taxon>Roseobacteraceae</taxon>
        <taxon>Rhodophyticola</taxon>
    </lineage>
</organism>
<evidence type="ECO:0000256" key="1">
    <source>
        <dbReference type="SAM" id="Phobius"/>
    </source>
</evidence>
<dbReference type="Proteomes" id="UP000281343">
    <property type="component" value="Unassembled WGS sequence"/>
</dbReference>
<reference evidence="2 3" key="1">
    <citation type="submission" date="2018-10" db="EMBL/GenBank/DDBJ databases">
        <authorList>
            <person name="Jung H.S."/>
            <person name="Jeon C.O."/>
        </authorList>
    </citation>
    <scope>NUCLEOTIDE SEQUENCE [LARGE SCALE GENOMIC DNA]</scope>
    <source>
        <strain evidence="2 3">MA-7-27</strain>
    </source>
</reference>
<keyword evidence="3" id="KW-1185">Reference proteome</keyword>
<evidence type="ECO:0000313" key="3">
    <source>
        <dbReference type="Proteomes" id="UP000281343"/>
    </source>
</evidence>
<dbReference type="AlphaFoldDB" id="A0A3L9Y854"/>
<accession>A0A3L9Y854</accession>
<name>A0A3L9Y854_9RHOB</name>